<comment type="caution">
    <text evidence="2">The sequence shown here is derived from an EMBL/GenBank/DDBJ whole genome shotgun (WGS) entry which is preliminary data.</text>
</comment>
<dbReference type="CDD" id="cd06222">
    <property type="entry name" value="RNase_H_like"/>
    <property type="match status" value="1"/>
</dbReference>
<sequence length="322" mass="36082">MINSFVTLFPTPVLGIGTYFLSCLFLRPYRIYIISLHLPPWLVLIDVFGVVTRMENSLLSQLIFSCLSRHGISKKTNGLLFVGFKSQSTFAIFFGPPYVIDCSPTFFDGIATSLTMLLALSVERMKNRCFTYSAIDRKQDSFGLIFAGLCLFADFFTLPLKHWLLHNLATNDLIQWRPGAAMWVILNVDGALNPSSSIGSAGGLFRDHEGSWLLGFNKHLGFERVQSQTDSSEAYALITSCDASSSPISLVHAIVDYTSKSWMLDYVLIKWEANFAADFLAKYRPISDGSTFVYYVAPAPLMPILVRDLHGPPFPRHYDPML</sequence>
<feature type="transmembrane region" description="Helical" evidence="1">
    <location>
        <begin position="6"/>
        <end position="26"/>
    </location>
</feature>
<feature type="transmembrane region" description="Helical" evidence="1">
    <location>
        <begin position="142"/>
        <end position="164"/>
    </location>
</feature>
<dbReference type="InterPro" id="IPR053151">
    <property type="entry name" value="RNase_H-like"/>
</dbReference>
<keyword evidence="3" id="KW-1185">Reference proteome</keyword>
<dbReference type="Proteomes" id="UP001396334">
    <property type="component" value="Unassembled WGS sequence"/>
</dbReference>
<evidence type="ECO:0000313" key="3">
    <source>
        <dbReference type="Proteomes" id="UP001396334"/>
    </source>
</evidence>
<feature type="transmembrane region" description="Helical" evidence="1">
    <location>
        <begin position="105"/>
        <end position="122"/>
    </location>
</feature>
<keyword evidence="1" id="KW-0812">Transmembrane</keyword>
<dbReference type="InterPro" id="IPR044730">
    <property type="entry name" value="RNase_H-like_dom_plant"/>
</dbReference>
<evidence type="ECO:0000313" key="2">
    <source>
        <dbReference type="EMBL" id="KAK9028644.1"/>
    </source>
</evidence>
<name>A0ABR2SUK3_9ROSI</name>
<reference evidence="2 3" key="1">
    <citation type="journal article" date="2024" name="G3 (Bethesda)">
        <title>Genome assembly of Hibiscus sabdariffa L. provides insights into metabolisms of medicinal natural products.</title>
        <authorList>
            <person name="Kim T."/>
        </authorList>
    </citation>
    <scope>NUCLEOTIDE SEQUENCE [LARGE SCALE GENOMIC DNA]</scope>
    <source>
        <strain evidence="2">TK-2024</strain>
        <tissue evidence="2">Old leaves</tissue>
    </source>
</reference>
<keyword evidence="1" id="KW-0472">Membrane</keyword>
<dbReference type="PANTHER" id="PTHR47723:SF19">
    <property type="entry name" value="POLYNUCLEOTIDYL TRANSFERASE, RIBONUCLEASE H-LIKE SUPERFAMILY PROTEIN"/>
    <property type="match status" value="1"/>
</dbReference>
<gene>
    <name evidence="2" type="ORF">V6N11_025796</name>
</gene>
<accession>A0ABR2SUK3</accession>
<keyword evidence="1" id="KW-1133">Transmembrane helix</keyword>
<dbReference type="PANTHER" id="PTHR47723">
    <property type="entry name" value="OS05G0353850 PROTEIN"/>
    <property type="match status" value="1"/>
</dbReference>
<evidence type="ECO:0008006" key="4">
    <source>
        <dbReference type="Google" id="ProtNLM"/>
    </source>
</evidence>
<protein>
    <recommendedName>
        <fullName evidence="4">RNase H type-1 domain-containing protein</fullName>
    </recommendedName>
</protein>
<proteinExistence type="predicted"/>
<organism evidence="2 3">
    <name type="scientific">Hibiscus sabdariffa</name>
    <name type="common">roselle</name>
    <dbReference type="NCBI Taxonomy" id="183260"/>
    <lineage>
        <taxon>Eukaryota</taxon>
        <taxon>Viridiplantae</taxon>
        <taxon>Streptophyta</taxon>
        <taxon>Embryophyta</taxon>
        <taxon>Tracheophyta</taxon>
        <taxon>Spermatophyta</taxon>
        <taxon>Magnoliopsida</taxon>
        <taxon>eudicotyledons</taxon>
        <taxon>Gunneridae</taxon>
        <taxon>Pentapetalae</taxon>
        <taxon>rosids</taxon>
        <taxon>malvids</taxon>
        <taxon>Malvales</taxon>
        <taxon>Malvaceae</taxon>
        <taxon>Malvoideae</taxon>
        <taxon>Hibiscus</taxon>
    </lineage>
</organism>
<dbReference type="EMBL" id="JBBPBN010000011">
    <property type="protein sequence ID" value="KAK9028644.1"/>
    <property type="molecule type" value="Genomic_DNA"/>
</dbReference>
<evidence type="ECO:0000256" key="1">
    <source>
        <dbReference type="SAM" id="Phobius"/>
    </source>
</evidence>
<feature type="transmembrane region" description="Helical" evidence="1">
    <location>
        <begin position="78"/>
        <end position="99"/>
    </location>
</feature>